<organism evidence="9 10">
    <name type="scientific">Candidatus Abzuiibacterium crystallinum</name>
    <dbReference type="NCBI Taxonomy" id="1974748"/>
    <lineage>
        <taxon>Bacteria</taxon>
        <taxon>Pseudomonadati</taxon>
        <taxon>Candidatus Omnitrophota</taxon>
        <taxon>Candidatus Abzuiibacterium</taxon>
    </lineage>
</organism>
<evidence type="ECO:0000313" key="10">
    <source>
        <dbReference type="Proteomes" id="UP000230859"/>
    </source>
</evidence>
<comment type="catalytic activity">
    <reaction evidence="1">
        <text>GDP-alpha-D-mannose + H2O = alpha-D-mannose 1-phosphate + GMP + 2 H(+)</text>
        <dbReference type="Rhea" id="RHEA:27978"/>
        <dbReference type="ChEBI" id="CHEBI:15377"/>
        <dbReference type="ChEBI" id="CHEBI:15378"/>
        <dbReference type="ChEBI" id="CHEBI:57527"/>
        <dbReference type="ChEBI" id="CHEBI:58115"/>
        <dbReference type="ChEBI" id="CHEBI:58409"/>
    </reaction>
</comment>
<dbReference type="GO" id="GO:0016787">
    <property type="term" value="F:hydrolase activity"/>
    <property type="evidence" value="ECO:0007669"/>
    <property type="project" value="UniProtKB-KW"/>
</dbReference>
<evidence type="ECO:0000313" key="9">
    <source>
        <dbReference type="EMBL" id="PIQ86594.1"/>
    </source>
</evidence>
<dbReference type="InterPro" id="IPR000086">
    <property type="entry name" value="NUDIX_hydrolase_dom"/>
</dbReference>
<protein>
    <recommendedName>
        <fullName evidence="4">GDP-mannose pyrophosphatase</fullName>
    </recommendedName>
    <alternativeName>
        <fullName evidence="6">GDP-mannose hydrolase</fullName>
    </alternativeName>
    <alternativeName>
        <fullName evidence="7">GDPMK</fullName>
    </alternativeName>
</protein>
<reference evidence="9 10" key="1">
    <citation type="submission" date="2017-09" db="EMBL/GenBank/DDBJ databases">
        <title>Depth-based differentiation of microbial function through sediment-hosted aquifers and enrichment of novel symbionts in the deep terrestrial subsurface.</title>
        <authorList>
            <person name="Probst A.J."/>
            <person name="Ladd B."/>
            <person name="Jarett J.K."/>
            <person name="Geller-Mcgrath D.E."/>
            <person name="Sieber C.M."/>
            <person name="Emerson J.B."/>
            <person name="Anantharaman K."/>
            <person name="Thomas B.C."/>
            <person name="Malmstrom R."/>
            <person name="Stieglmeier M."/>
            <person name="Klingl A."/>
            <person name="Woyke T."/>
            <person name="Ryan C.M."/>
            <person name="Banfield J.F."/>
        </authorList>
    </citation>
    <scope>NUCLEOTIDE SEQUENCE [LARGE SCALE GENOMIC DNA]</scope>
    <source>
        <strain evidence="9">CG11_big_fil_rev_8_21_14_0_20_45_26</strain>
    </source>
</reference>
<evidence type="ECO:0000256" key="3">
    <source>
        <dbReference type="ARBA" id="ARBA00007275"/>
    </source>
</evidence>
<dbReference type="Pfam" id="PF00293">
    <property type="entry name" value="NUDIX"/>
    <property type="match status" value="1"/>
</dbReference>
<evidence type="ECO:0000256" key="4">
    <source>
        <dbReference type="ARBA" id="ARBA00016377"/>
    </source>
</evidence>
<gene>
    <name evidence="9" type="ORF">COV74_04240</name>
</gene>
<dbReference type="PANTHER" id="PTHR11839:SF18">
    <property type="entry name" value="NUDIX HYDROLASE DOMAIN-CONTAINING PROTEIN"/>
    <property type="match status" value="1"/>
</dbReference>
<dbReference type="AlphaFoldDB" id="A0A2H0LSE2"/>
<feature type="domain" description="Nudix hydrolase" evidence="8">
    <location>
        <begin position="24"/>
        <end position="163"/>
    </location>
</feature>
<dbReference type="Gene3D" id="3.90.79.10">
    <property type="entry name" value="Nucleoside Triphosphate Pyrophosphohydrolase"/>
    <property type="match status" value="1"/>
</dbReference>
<dbReference type="GO" id="GO:0006753">
    <property type="term" value="P:nucleoside phosphate metabolic process"/>
    <property type="evidence" value="ECO:0007669"/>
    <property type="project" value="TreeGrafter"/>
</dbReference>
<dbReference type="SUPFAM" id="SSF55811">
    <property type="entry name" value="Nudix"/>
    <property type="match status" value="1"/>
</dbReference>
<dbReference type="PROSITE" id="PS51462">
    <property type="entry name" value="NUDIX"/>
    <property type="match status" value="1"/>
</dbReference>
<dbReference type="PANTHER" id="PTHR11839">
    <property type="entry name" value="UDP/ADP-SUGAR PYROPHOSPHATASE"/>
    <property type="match status" value="1"/>
</dbReference>
<evidence type="ECO:0000256" key="5">
    <source>
        <dbReference type="ARBA" id="ARBA00022801"/>
    </source>
</evidence>
<keyword evidence="5" id="KW-0378">Hydrolase</keyword>
<dbReference type="InterPro" id="IPR015797">
    <property type="entry name" value="NUDIX_hydrolase-like_dom_sf"/>
</dbReference>
<dbReference type="GO" id="GO:0005829">
    <property type="term" value="C:cytosol"/>
    <property type="evidence" value="ECO:0007669"/>
    <property type="project" value="TreeGrafter"/>
</dbReference>
<name>A0A2H0LSE2_9BACT</name>
<dbReference type="GO" id="GO:0019693">
    <property type="term" value="P:ribose phosphate metabolic process"/>
    <property type="evidence" value="ECO:0007669"/>
    <property type="project" value="TreeGrafter"/>
</dbReference>
<evidence type="ECO:0000256" key="6">
    <source>
        <dbReference type="ARBA" id="ARBA00032162"/>
    </source>
</evidence>
<comment type="caution">
    <text evidence="9">The sequence shown here is derived from an EMBL/GenBank/DDBJ whole genome shotgun (WGS) entry which is preliminary data.</text>
</comment>
<evidence type="ECO:0000256" key="7">
    <source>
        <dbReference type="ARBA" id="ARBA00032272"/>
    </source>
</evidence>
<sequence>MSKKTLYEGKFKRLVEKDGWEYIERVNCCGIVAMLPVTDDGKVILVEQYRVPLARKTIEFPAGLADGANTNQSEESLEEAANRELIEETGYSAGKMIFVSNGAISGSSSSDVMTVFRATGLKKVGNGGGDQTENITVHEVPLKEIDAWLMQKSKEGFLVDHKVYAGLYVLKNS</sequence>
<comment type="similarity">
    <text evidence="3">Belongs to the Nudix hydrolase family. NudK subfamily.</text>
</comment>
<dbReference type="EMBL" id="PCVY01000040">
    <property type="protein sequence ID" value="PIQ86594.1"/>
    <property type="molecule type" value="Genomic_DNA"/>
</dbReference>
<evidence type="ECO:0000256" key="1">
    <source>
        <dbReference type="ARBA" id="ARBA00000847"/>
    </source>
</evidence>
<comment type="cofactor">
    <cofactor evidence="2">
        <name>Mg(2+)</name>
        <dbReference type="ChEBI" id="CHEBI:18420"/>
    </cofactor>
</comment>
<evidence type="ECO:0000256" key="2">
    <source>
        <dbReference type="ARBA" id="ARBA00001946"/>
    </source>
</evidence>
<dbReference type="CDD" id="cd03424">
    <property type="entry name" value="NUDIX_ADPRase_Nudt5_UGPPase_Nudt14"/>
    <property type="match status" value="1"/>
</dbReference>
<accession>A0A2H0LSE2</accession>
<proteinExistence type="inferred from homology"/>
<dbReference type="Proteomes" id="UP000230859">
    <property type="component" value="Unassembled WGS sequence"/>
</dbReference>
<evidence type="ECO:0000259" key="8">
    <source>
        <dbReference type="PROSITE" id="PS51462"/>
    </source>
</evidence>